<keyword evidence="2" id="KW-1185">Reference proteome</keyword>
<dbReference type="PANTHER" id="PTHR30345">
    <property type="entry name" value="RIBOSE-5-PHOSPHATE ISOMERASE B"/>
    <property type="match status" value="1"/>
</dbReference>
<organism evidence="1 2">
    <name type="scientific">Faecalicatena faecalis</name>
    <dbReference type="NCBI Taxonomy" id="2726362"/>
    <lineage>
        <taxon>Bacteria</taxon>
        <taxon>Bacillati</taxon>
        <taxon>Bacillota</taxon>
        <taxon>Clostridia</taxon>
        <taxon>Lachnospirales</taxon>
        <taxon>Lachnospiraceae</taxon>
        <taxon>Faecalicatena</taxon>
    </lineage>
</organism>
<evidence type="ECO:0000313" key="2">
    <source>
        <dbReference type="Proteomes" id="UP000723714"/>
    </source>
</evidence>
<evidence type="ECO:0000313" key="1">
    <source>
        <dbReference type="EMBL" id="MBU3878293.1"/>
    </source>
</evidence>
<name>A0ABS6D9K6_9FIRM</name>
<dbReference type="EMBL" id="JABACJ020000030">
    <property type="protein sequence ID" value="MBU3878293.1"/>
    <property type="molecule type" value="Genomic_DNA"/>
</dbReference>
<proteinExistence type="predicted"/>
<dbReference type="Pfam" id="PF02502">
    <property type="entry name" value="LacAB_rpiB"/>
    <property type="match status" value="1"/>
</dbReference>
<dbReference type="RefSeq" id="WP_216244973.1">
    <property type="nucleotide sequence ID" value="NZ_JABACJ020000030.1"/>
</dbReference>
<keyword evidence="1" id="KW-0413">Isomerase</keyword>
<gene>
    <name evidence="1" type="ORF">HGO97_021045</name>
</gene>
<dbReference type="InterPro" id="IPR003500">
    <property type="entry name" value="RpiB_LacA_LacB"/>
</dbReference>
<sequence length="209" mass="22497">MKIAVINEVSASNKNADIVNALHKTTDAKVLNVGMKGPEQVPSLTYIHTSYMAAILLNTGCCDFVVGGCGTGQGFMNGVLNFPKVVCGLIVEPLDAWLFSQINGGNCVSLPLNKGYGWAGNIELEYIFEKLFADPKGAGYPKERAESQAQSREILAEISKITHKDLIDILKASDPGILKAIAGSEDFMEALKDGKESAKAVFELLEKMK</sequence>
<accession>A0ABS6D9K6</accession>
<reference evidence="1 2" key="1">
    <citation type="submission" date="2021-06" db="EMBL/GenBank/DDBJ databases">
        <title>Faecalicatena sp. nov. isolated from porcine feces.</title>
        <authorList>
            <person name="Oh B.S."/>
            <person name="Lee J.H."/>
        </authorList>
    </citation>
    <scope>NUCLEOTIDE SEQUENCE [LARGE SCALE GENOMIC DNA]</scope>
    <source>
        <strain evidence="1 2">AGMB00832</strain>
    </source>
</reference>
<dbReference type="GO" id="GO:0016853">
    <property type="term" value="F:isomerase activity"/>
    <property type="evidence" value="ECO:0007669"/>
    <property type="project" value="UniProtKB-KW"/>
</dbReference>
<dbReference type="NCBIfam" id="NF006753">
    <property type="entry name" value="PRK09273.1"/>
    <property type="match status" value="1"/>
</dbReference>
<dbReference type="Proteomes" id="UP000723714">
    <property type="component" value="Unassembled WGS sequence"/>
</dbReference>
<comment type="caution">
    <text evidence="1">The sequence shown here is derived from an EMBL/GenBank/DDBJ whole genome shotgun (WGS) entry which is preliminary data.</text>
</comment>
<dbReference type="PANTHER" id="PTHR30345:SF6">
    <property type="entry name" value="RIBOSE 5-PHOSPHATE ISOMERASE"/>
    <property type="match status" value="1"/>
</dbReference>
<dbReference type="EC" id="5.3.1.-" evidence="1"/>
<protein>
    <submittedName>
        <fullName evidence="1">RpiB/LacA/LacB family sugar-phosphate isomerase</fullName>
        <ecNumber evidence="1">5.3.1.-</ecNumber>
    </submittedName>
</protein>